<proteinExistence type="predicted"/>
<dbReference type="Pfam" id="PF16794">
    <property type="entry name" value="fn3_4"/>
    <property type="match status" value="1"/>
</dbReference>
<feature type="coiled-coil region" evidence="1">
    <location>
        <begin position="18"/>
        <end position="59"/>
    </location>
</feature>
<dbReference type="GO" id="GO:0006355">
    <property type="term" value="P:regulation of DNA-templated transcription"/>
    <property type="evidence" value="ECO:0007669"/>
    <property type="project" value="TreeGrafter"/>
</dbReference>
<evidence type="ECO:0000256" key="1">
    <source>
        <dbReference type="SAM" id="Coils"/>
    </source>
</evidence>
<dbReference type="PANTHER" id="PTHR23210">
    <property type="entry name" value="ACTIVATING TRANSCRIPTION FACTOR 7 INTERACTING PROTEIN"/>
    <property type="match status" value="1"/>
</dbReference>
<gene>
    <name evidence="4" type="ORF">CGI_10025007</name>
</gene>
<dbReference type="PROSITE" id="PS50853">
    <property type="entry name" value="FN3"/>
    <property type="match status" value="1"/>
</dbReference>
<feature type="transmembrane region" description="Helical" evidence="3">
    <location>
        <begin position="829"/>
        <end position="853"/>
    </location>
</feature>
<dbReference type="SUPFAM" id="SSF49265">
    <property type="entry name" value="Fibronectin type III"/>
    <property type="match status" value="1"/>
</dbReference>
<feature type="transmembrane region" description="Helical" evidence="3">
    <location>
        <begin position="1000"/>
        <end position="1021"/>
    </location>
</feature>
<keyword evidence="1" id="KW-0175">Coiled coil</keyword>
<dbReference type="SUPFAM" id="SSF56436">
    <property type="entry name" value="C-type lectin-like"/>
    <property type="match status" value="1"/>
</dbReference>
<feature type="region of interest" description="Disordered" evidence="2">
    <location>
        <begin position="89"/>
        <end position="153"/>
    </location>
</feature>
<dbReference type="CDD" id="cd00037">
    <property type="entry name" value="CLECT"/>
    <property type="match status" value="1"/>
</dbReference>
<dbReference type="InterPro" id="IPR016187">
    <property type="entry name" value="CTDL_fold"/>
</dbReference>
<dbReference type="PROSITE" id="PS51212">
    <property type="entry name" value="WSC"/>
    <property type="match status" value="1"/>
</dbReference>
<dbReference type="InterPro" id="IPR056565">
    <property type="entry name" value="Fn3_ATF7IP"/>
</dbReference>
<sequence>MVKTKVLNHLKTQKDGIVAELQQKVEELQASNDGWKQRVKELEKQILEVTVLQQKHEKRKAKTAALRQITTKNVGVQVDSQRAAAAIGQLQQQQVQQTTPVKSPTPRPASRTPTTTTVQTPPTTKQGPVLNITKSTSASPQLVPPRSTLNPVPNIPILKTQTTAQSQTGYVSQTAPVVALATSPANTADNSKGPFPSNQTVKSILDNSRGQIAQPTGNSRVRPVRAMTPATQINTIISPPTIPNQMTSFIVVPTPAPIPNTKQNVSVVTTPVVNQPIQQAQQSQQVQTKSVKVIDLTMEEEANRNLANRGVALSMSQNQVLVPTGQGLPQGLILGNPATSILRNGQQPAYQIVFSSTSQPVRLTYAAPVPNTSMRPAVAGTTVVASTSQTIAAMPQLRPGQAVGSPANPRQPLPVTSAQQRPPPPLQYGAQGANRVANTSLTTVAPPPLAPQHPAPLPSITSAVAPGQKPLPPKPSLKISRVSQGIVLSWNMTLNETPHADIASYQLFAYQEGTSTPSTTLWKKVGDVKALPLPMACTLTQFQEGNKYHFAVRPVDVLGRNEIAAVFNARPLTWTEASSNCSLLGPNIQTELTTAKISTQGVHVKGWIGAYKGSTAWLNIKGCYRVNTSDLYSVRRSRLHSKYQIGRCTEDCTNSTIYGLSEGLCFCFTSFPALLSKCTARLCNGSTSDFCGGPVNSGSQSTTDIMFYTQSTYVEVLYTVSSRVNWTEAVLSCGKHGYTIADTYSFNNFLQEERLILFWVGIFRREFIKIDTAIPYNPHVSTLCTAASVLQDGTLQLSYENCTQKLPSWCEVSKNPITTRPHKTGRGNLVTIFMSLALLGTIAVIVIVTIFFLRKRIAREVRKAWIHSKNYSAHKNSLTGSIGHTKTPTDAPQQNNDEYDHTVLSPNTTDRGPGYASVHLGNSGQDPSSSRINSTYDHLSRQSPQTHATSIYDHSSYKQNIVQTDDVIQTADDYDHIDRRVQKTKDSLLAEMRSQLCQRFLMLLTSFLYFFMSLFQCGVVLKECMAIGMKVSPCTQVIVMVLTLGLLCEVHAQNYHFSNGWQPGKRSYRGCTVRPEIRSILFKIIEEKTGVDAREVGVVTATKAFLRSSHGV</sequence>
<keyword evidence="3" id="KW-0812">Transmembrane</keyword>
<dbReference type="AlphaFoldDB" id="K1Q3G1"/>
<dbReference type="InterPro" id="IPR002889">
    <property type="entry name" value="WSC_carb-bd"/>
</dbReference>
<feature type="region of interest" description="Disordered" evidence="2">
    <location>
        <begin position="399"/>
        <end position="431"/>
    </location>
</feature>
<keyword evidence="3" id="KW-1133">Transmembrane helix</keyword>
<dbReference type="InterPro" id="IPR026085">
    <property type="entry name" value="ATF7-int"/>
</dbReference>
<protein>
    <submittedName>
        <fullName evidence="4">Activating transcription factor 7-interacting protein 1</fullName>
    </submittedName>
</protein>
<evidence type="ECO:0000256" key="3">
    <source>
        <dbReference type="SAM" id="Phobius"/>
    </source>
</evidence>
<dbReference type="GO" id="GO:0003712">
    <property type="term" value="F:transcription coregulator activity"/>
    <property type="evidence" value="ECO:0007669"/>
    <property type="project" value="TreeGrafter"/>
</dbReference>
<name>K1Q3G1_MAGGI</name>
<evidence type="ECO:0000313" key="4">
    <source>
        <dbReference type="EMBL" id="EKC31007.1"/>
    </source>
</evidence>
<feature type="region of interest" description="Disordered" evidence="2">
    <location>
        <begin position="877"/>
        <end position="939"/>
    </location>
</feature>
<dbReference type="PANTHER" id="PTHR23210:SF26">
    <property type="entry name" value="ACTIVATING TRANSCRIPTION FACTOR 7-INTERACTING PROTEIN 1"/>
    <property type="match status" value="1"/>
</dbReference>
<dbReference type="InParanoid" id="K1Q3G1"/>
<dbReference type="GO" id="GO:0005634">
    <property type="term" value="C:nucleus"/>
    <property type="evidence" value="ECO:0007669"/>
    <property type="project" value="TreeGrafter"/>
</dbReference>
<dbReference type="EMBL" id="JH818313">
    <property type="protein sequence ID" value="EKC31007.1"/>
    <property type="molecule type" value="Genomic_DNA"/>
</dbReference>
<accession>K1Q3G1</accession>
<keyword evidence="3" id="KW-0472">Membrane</keyword>
<evidence type="ECO:0000256" key="2">
    <source>
        <dbReference type="SAM" id="MobiDB-lite"/>
    </source>
</evidence>
<feature type="compositionally biased region" description="Low complexity" evidence="2">
    <location>
        <begin position="89"/>
        <end position="129"/>
    </location>
</feature>
<organism evidence="4">
    <name type="scientific">Magallana gigas</name>
    <name type="common">Pacific oyster</name>
    <name type="synonym">Crassostrea gigas</name>
    <dbReference type="NCBI Taxonomy" id="29159"/>
    <lineage>
        <taxon>Eukaryota</taxon>
        <taxon>Metazoa</taxon>
        <taxon>Spiralia</taxon>
        <taxon>Lophotrochozoa</taxon>
        <taxon>Mollusca</taxon>
        <taxon>Bivalvia</taxon>
        <taxon>Autobranchia</taxon>
        <taxon>Pteriomorphia</taxon>
        <taxon>Ostreida</taxon>
        <taxon>Ostreoidea</taxon>
        <taxon>Ostreidae</taxon>
        <taxon>Magallana</taxon>
    </lineage>
</organism>
<feature type="compositionally biased region" description="Polar residues" evidence="2">
    <location>
        <begin position="920"/>
        <end position="939"/>
    </location>
</feature>
<feature type="compositionally biased region" description="Polar residues" evidence="2">
    <location>
        <begin position="877"/>
        <end position="896"/>
    </location>
</feature>
<dbReference type="GO" id="GO:0005667">
    <property type="term" value="C:transcription regulator complex"/>
    <property type="evidence" value="ECO:0007669"/>
    <property type="project" value="TreeGrafter"/>
</dbReference>
<dbReference type="HOGENOM" id="CLU_281625_0_0_1"/>
<reference evidence="4" key="1">
    <citation type="journal article" date="2012" name="Nature">
        <title>The oyster genome reveals stress adaptation and complexity of shell formation.</title>
        <authorList>
            <person name="Zhang G."/>
            <person name="Fang X."/>
            <person name="Guo X."/>
            <person name="Li L."/>
            <person name="Luo R."/>
            <person name="Xu F."/>
            <person name="Yang P."/>
            <person name="Zhang L."/>
            <person name="Wang X."/>
            <person name="Qi H."/>
            <person name="Xiong Z."/>
            <person name="Que H."/>
            <person name="Xie Y."/>
            <person name="Holland P.W."/>
            <person name="Paps J."/>
            <person name="Zhu Y."/>
            <person name="Wu F."/>
            <person name="Chen Y."/>
            <person name="Wang J."/>
            <person name="Peng C."/>
            <person name="Meng J."/>
            <person name="Yang L."/>
            <person name="Liu J."/>
            <person name="Wen B."/>
            <person name="Zhang N."/>
            <person name="Huang Z."/>
            <person name="Zhu Q."/>
            <person name="Feng Y."/>
            <person name="Mount A."/>
            <person name="Hedgecock D."/>
            <person name="Xu Z."/>
            <person name="Liu Y."/>
            <person name="Domazet-Loso T."/>
            <person name="Du Y."/>
            <person name="Sun X."/>
            <person name="Zhang S."/>
            <person name="Liu B."/>
            <person name="Cheng P."/>
            <person name="Jiang X."/>
            <person name="Li J."/>
            <person name="Fan D."/>
            <person name="Wang W."/>
            <person name="Fu W."/>
            <person name="Wang T."/>
            <person name="Wang B."/>
            <person name="Zhang J."/>
            <person name="Peng Z."/>
            <person name="Li Y."/>
            <person name="Li N."/>
            <person name="Wang J."/>
            <person name="Chen M."/>
            <person name="He Y."/>
            <person name="Tan F."/>
            <person name="Song X."/>
            <person name="Zheng Q."/>
            <person name="Huang R."/>
            <person name="Yang H."/>
            <person name="Du X."/>
            <person name="Chen L."/>
            <person name="Yang M."/>
            <person name="Gaffney P.M."/>
            <person name="Wang S."/>
            <person name="Luo L."/>
            <person name="She Z."/>
            <person name="Ming Y."/>
            <person name="Huang W."/>
            <person name="Zhang S."/>
            <person name="Huang B."/>
            <person name="Zhang Y."/>
            <person name="Qu T."/>
            <person name="Ni P."/>
            <person name="Miao G."/>
            <person name="Wang J."/>
            <person name="Wang Q."/>
            <person name="Steinberg C.E."/>
            <person name="Wang H."/>
            <person name="Li N."/>
            <person name="Qian L."/>
            <person name="Zhang G."/>
            <person name="Li Y."/>
            <person name="Yang H."/>
            <person name="Liu X."/>
            <person name="Wang J."/>
            <person name="Yin Y."/>
            <person name="Wang J."/>
        </authorList>
    </citation>
    <scope>NUCLEOTIDE SEQUENCE [LARGE SCALE GENOMIC DNA]</scope>
    <source>
        <strain evidence="4">05x7-T-G4-1.051#20</strain>
    </source>
</reference>
<dbReference type="InterPro" id="IPR003961">
    <property type="entry name" value="FN3_dom"/>
</dbReference>
<dbReference type="InterPro" id="IPR036116">
    <property type="entry name" value="FN3_sf"/>
</dbReference>